<feature type="chain" id="PRO_5026858490" evidence="1">
    <location>
        <begin position="20"/>
        <end position="147"/>
    </location>
</feature>
<dbReference type="Proteomes" id="UP000473699">
    <property type="component" value="Unassembled WGS sequence"/>
</dbReference>
<comment type="caution">
    <text evidence="2">The sequence shown here is derived from an EMBL/GenBank/DDBJ whole genome shotgun (WGS) entry which is preliminary data.</text>
</comment>
<dbReference type="RefSeq" id="WP_154529549.1">
    <property type="nucleotide sequence ID" value="NZ_JAXDZJ010000151.1"/>
</dbReference>
<keyword evidence="1" id="KW-0732">Signal</keyword>
<proteinExistence type="predicted"/>
<evidence type="ECO:0000256" key="1">
    <source>
        <dbReference type="SAM" id="SignalP"/>
    </source>
</evidence>
<dbReference type="EMBL" id="VUNH01000012">
    <property type="protein sequence ID" value="MST56472.1"/>
    <property type="molecule type" value="Genomic_DNA"/>
</dbReference>
<evidence type="ECO:0000313" key="3">
    <source>
        <dbReference type="Proteomes" id="UP000473699"/>
    </source>
</evidence>
<feature type="signal peptide" evidence="1">
    <location>
        <begin position="1"/>
        <end position="19"/>
    </location>
</feature>
<evidence type="ECO:0000313" key="2">
    <source>
        <dbReference type="EMBL" id="MST56472.1"/>
    </source>
</evidence>
<sequence length="147" mass="15849">MKKLLAFVFVLAMAAMAWAAPMDCGYFTADVPEGWTFEMVQQDDNSVTGVLKAADNSLAFTVSALKASEQLTVKTAAEQFAKVHGATDLARMDGEGESYEYTATVNNAPVYAQVFVIDDTAIGYIAIAGDHESDLATNVFNSIEFKK</sequence>
<protein>
    <submittedName>
        <fullName evidence="2">Uncharacterized protein</fullName>
    </submittedName>
</protein>
<accession>A0A6L5YFQ9</accession>
<organism evidence="2 3">
    <name type="scientific">Pyramidobacter porci</name>
    <dbReference type="NCBI Taxonomy" id="2605789"/>
    <lineage>
        <taxon>Bacteria</taxon>
        <taxon>Thermotogati</taxon>
        <taxon>Synergistota</taxon>
        <taxon>Synergistia</taxon>
        <taxon>Synergistales</taxon>
        <taxon>Dethiosulfovibrionaceae</taxon>
        <taxon>Pyramidobacter</taxon>
    </lineage>
</organism>
<dbReference type="AlphaFoldDB" id="A0A6L5YFQ9"/>
<gene>
    <name evidence="2" type="ORF">FYJ74_10585</name>
</gene>
<name>A0A6L5YFQ9_9BACT</name>
<keyword evidence="3" id="KW-1185">Reference proteome</keyword>
<reference evidence="2 3" key="1">
    <citation type="submission" date="2019-08" db="EMBL/GenBank/DDBJ databases">
        <title>In-depth cultivation of the pig gut microbiome towards novel bacterial diversity and tailored functional studies.</title>
        <authorList>
            <person name="Wylensek D."/>
            <person name="Hitch T.C.A."/>
            <person name="Clavel T."/>
        </authorList>
    </citation>
    <scope>NUCLEOTIDE SEQUENCE [LARGE SCALE GENOMIC DNA]</scope>
    <source>
        <strain evidence="2 3">SM-530-WT-4B</strain>
    </source>
</reference>